<proteinExistence type="predicted"/>
<dbReference type="Proteomes" id="UP001341840">
    <property type="component" value="Unassembled WGS sequence"/>
</dbReference>
<evidence type="ECO:0000313" key="3">
    <source>
        <dbReference type="Proteomes" id="UP001341840"/>
    </source>
</evidence>
<protein>
    <submittedName>
        <fullName evidence="2">Uncharacterized protein</fullName>
    </submittedName>
</protein>
<evidence type="ECO:0000256" key="1">
    <source>
        <dbReference type="SAM" id="MobiDB-lite"/>
    </source>
</evidence>
<feature type="region of interest" description="Disordered" evidence="1">
    <location>
        <begin position="21"/>
        <end position="66"/>
    </location>
</feature>
<dbReference type="EMBL" id="JASCZI010031590">
    <property type="protein sequence ID" value="MED6127081.1"/>
    <property type="molecule type" value="Genomic_DNA"/>
</dbReference>
<accession>A0ABU6RTE9</accession>
<evidence type="ECO:0000313" key="2">
    <source>
        <dbReference type="EMBL" id="MED6127081.1"/>
    </source>
</evidence>
<gene>
    <name evidence="2" type="ORF">PIB30_084686</name>
</gene>
<organism evidence="2 3">
    <name type="scientific">Stylosanthes scabra</name>
    <dbReference type="NCBI Taxonomy" id="79078"/>
    <lineage>
        <taxon>Eukaryota</taxon>
        <taxon>Viridiplantae</taxon>
        <taxon>Streptophyta</taxon>
        <taxon>Embryophyta</taxon>
        <taxon>Tracheophyta</taxon>
        <taxon>Spermatophyta</taxon>
        <taxon>Magnoliopsida</taxon>
        <taxon>eudicotyledons</taxon>
        <taxon>Gunneridae</taxon>
        <taxon>Pentapetalae</taxon>
        <taxon>rosids</taxon>
        <taxon>fabids</taxon>
        <taxon>Fabales</taxon>
        <taxon>Fabaceae</taxon>
        <taxon>Papilionoideae</taxon>
        <taxon>50 kb inversion clade</taxon>
        <taxon>dalbergioids sensu lato</taxon>
        <taxon>Dalbergieae</taxon>
        <taxon>Pterocarpus clade</taxon>
        <taxon>Stylosanthes</taxon>
    </lineage>
</organism>
<feature type="non-terminal residue" evidence="2">
    <location>
        <position position="66"/>
    </location>
</feature>
<comment type="caution">
    <text evidence="2">The sequence shown here is derived from an EMBL/GenBank/DDBJ whole genome shotgun (WGS) entry which is preliminary data.</text>
</comment>
<keyword evidence="3" id="KW-1185">Reference proteome</keyword>
<sequence length="66" mass="7081">MNFAELLNGFLLAREAIEREREESRERSVEGSAAPSQSSAAVGVAGRRPSSRRSALPVADLALRPS</sequence>
<name>A0ABU6RTE9_9FABA</name>
<reference evidence="2 3" key="1">
    <citation type="journal article" date="2023" name="Plants (Basel)">
        <title>Bridging the Gap: Combining Genomics and Transcriptomics Approaches to Understand Stylosanthes scabra, an Orphan Legume from the Brazilian Caatinga.</title>
        <authorList>
            <person name="Ferreira-Neto J.R.C."/>
            <person name="da Silva M.D."/>
            <person name="Binneck E."/>
            <person name="de Melo N.F."/>
            <person name="da Silva R.H."/>
            <person name="de Melo A.L.T.M."/>
            <person name="Pandolfi V."/>
            <person name="Bustamante F.O."/>
            <person name="Brasileiro-Vidal A.C."/>
            <person name="Benko-Iseppon A.M."/>
        </authorList>
    </citation>
    <scope>NUCLEOTIDE SEQUENCE [LARGE SCALE GENOMIC DNA]</scope>
    <source>
        <tissue evidence="2">Leaves</tissue>
    </source>
</reference>